<dbReference type="Pfam" id="PF24032">
    <property type="entry name" value="YQBQ"/>
    <property type="match status" value="1"/>
</dbReference>
<evidence type="ECO:0000259" key="1">
    <source>
        <dbReference type="Pfam" id="PF24032"/>
    </source>
</evidence>
<name>A0ABW8TFS5_9CLOT</name>
<dbReference type="Proteomes" id="UP001623592">
    <property type="component" value="Unassembled WGS sequence"/>
</dbReference>
<accession>A0ABW8TFS5</accession>
<evidence type="ECO:0000313" key="3">
    <source>
        <dbReference type="Proteomes" id="UP001623592"/>
    </source>
</evidence>
<feature type="domain" description="YqbQ/XkdQ" evidence="1">
    <location>
        <begin position="24"/>
        <end position="304"/>
    </location>
</feature>
<keyword evidence="3" id="KW-1185">Reference proteome</keyword>
<proteinExistence type="predicted"/>
<dbReference type="InterPro" id="IPR056937">
    <property type="entry name" value="YqbQ/XkdQ"/>
</dbReference>
<organism evidence="2 3">
    <name type="scientific">Clostridium neuense</name>
    <dbReference type="NCBI Taxonomy" id="1728934"/>
    <lineage>
        <taxon>Bacteria</taxon>
        <taxon>Bacillati</taxon>
        <taxon>Bacillota</taxon>
        <taxon>Clostridia</taxon>
        <taxon>Eubacteriales</taxon>
        <taxon>Clostridiaceae</taxon>
        <taxon>Clostridium</taxon>
    </lineage>
</organism>
<protein>
    <recommendedName>
        <fullName evidence="1">YqbQ/XkdQ domain-containing protein</fullName>
    </recommendedName>
</protein>
<comment type="caution">
    <text evidence="2">The sequence shown here is derived from an EMBL/GenBank/DDBJ whole genome shotgun (WGS) entry which is preliminary data.</text>
</comment>
<dbReference type="EMBL" id="JBJIAA010000009">
    <property type="protein sequence ID" value="MFL0251247.1"/>
    <property type="molecule type" value="Genomic_DNA"/>
</dbReference>
<reference evidence="2 3" key="1">
    <citation type="submission" date="2024-11" db="EMBL/GenBank/DDBJ databases">
        <authorList>
            <person name="Heng Y.C."/>
            <person name="Lim A.C.H."/>
            <person name="Lee J.K.Y."/>
            <person name="Kittelmann S."/>
        </authorList>
    </citation>
    <scope>NUCLEOTIDE SEQUENCE [LARGE SCALE GENOMIC DNA]</scope>
    <source>
        <strain evidence="2 3">WILCCON 0114</strain>
    </source>
</reference>
<sequence length="307" mass="35110">MSYKLYATYNDLLYDITNRCNNMSWSSDKDTLAVQLDFDSIVNMEEGTQVGIENVDNNLIYMGILFKKTQKKFENAYTCMDFAFYLKNKTTIQFNNVSASDAIQQLCNKFNIELEIDSIATKINKIYKAQEASSIIDDILTQAENETGQEYIKEMNVTTLVIKKLEETKITPKIIIGSDVSLESSIENMKNSIIVQSNDENDNTIYAAYKDDNSIEKYGLLQEVQTIDSKNKSQASQIAKNFILKNNKVFKNLSFSAVALNDADEIKANRMMNIILADFNISTWLRIKSVKHTLKNNLHELSLEFDF</sequence>
<gene>
    <name evidence="2" type="ORF">ACJDT4_12495</name>
</gene>
<evidence type="ECO:0000313" key="2">
    <source>
        <dbReference type="EMBL" id="MFL0251247.1"/>
    </source>
</evidence>
<dbReference type="RefSeq" id="WP_406787900.1">
    <property type="nucleotide sequence ID" value="NZ_JBJIAA010000009.1"/>
</dbReference>